<proteinExistence type="predicted"/>
<name>A0AAF0ET32_9BASI</name>
<feature type="transmembrane region" description="Helical" evidence="1">
    <location>
        <begin position="148"/>
        <end position="173"/>
    </location>
</feature>
<feature type="transmembrane region" description="Helical" evidence="1">
    <location>
        <begin position="101"/>
        <end position="124"/>
    </location>
</feature>
<keyword evidence="1" id="KW-1133">Transmembrane helix</keyword>
<keyword evidence="3" id="KW-1185">Reference proteome</keyword>
<reference evidence="2" key="1">
    <citation type="submission" date="2023-03" db="EMBL/GenBank/DDBJ databases">
        <title>Mating type loci evolution in Malassezia.</title>
        <authorList>
            <person name="Coelho M.A."/>
        </authorList>
    </citation>
    <scope>NUCLEOTIDE SEQUENCE</scope>
    <source>
        <strain evidence="2">CBS 11721</strain>
    </source>
</reference>
<evidence type="ECO:0000313" key="3">
    <source>
        <dbReference type="Proteomes" id="UP001219933"/>
    </source>
</evidence>
<dbReference type="EMBL" id="CP119878">
    <property type="protein sequence ID" value="WFD34234.1"/>
    <property type="molecule type" value="Genomic_DNA"/>
</dbReference>
<evidence type="ECO:0000256" key="1">
    <source>
        <dbReference type="SAM" id="Phobius"/>
    </source>
</evidence>
<keyword evidence="1" id="KW-0472">Membrane</keyword>
<organism evidence="2 3">
    <name type="scientific">Malassezia cuniculi</name>
    <dbReference type="NCBI Taxonomy" id="948313"/>
    <lineage>
        <taxon>Eukaryota</taxon>
        <taxon>Fungi</taxon>
        <taxon>Dikarya</taxon>
        <taxon>Basidiomycota</taxon>
        <taxon>Ustilaginomycotina</taxon>
        <taxon>Malasseziomycetes</taxon>
        <taxon>Malasseziales</taxon>
        <taxon>Malasseziaceae</taxon>
        <taxon>Malassezia</taxon>
    </lineage>
</organism>
<sequence>MSSSVATPVRLSFFLFAAFFLAASFALAIAANVIGFAKLNASQLQQTFISTGSIKFKSGVGKSGEDLMIAGNVINGISFVGSLFMVAFLGKRSGYLWTSAVILCIAFIAVALLIAGAACLTAAVHEGRDLARLSIIFNDTIAYDTGLWLGWAAVGTELVAIGILFSAIIFAAFI</sequence>
<accession>A0AAF0ET32</accession>
<keyword evidence="1" id="KW-0812">Transmembrane</keyword>
<feature type="transmembrane region" description="Helical" evidence="1">
    <location>
        <begin position="67"/>
        <end position="89"/>
    </location>
</feature>
<dbReference type="AlphaFoldDB" id="A0AAF0ET32"/>
<dbReference type="Proteomes" id="UP001219933">
    <property type="component" value="Chromosome 2"/>
</dbReference>
<protein>
    <submittedName>
        <fullName evidence="2">Uncharacterized protein</fullName>
    </submittedName>
</protein>
<gene>
    <name evidence="2" type="ORF">MCUN1_001071</name>
</gene>
<evidence type="ECO:0000313" key="2">
    <source>
        <dbReference type="EMBL" id="WFD34234.1"/>
    </source>
</evidence>